<reference evidence="12" key="2">
    <citation type="submission" date="2025-09" db="UniProtKB">
        <authorList>
            <consortium name="Ensembl"/>
        </authorList>
    </citation>
    <scope>IDENTIFICATION</scope>
</reference>
<dbReference type="OMA" id="MLEVYIN"/>
<accession>A0A8C6XRB0</accession>
<dbReference type="Proteomes" id="UP000694559">
    <property type="component" value="Unplaced"/>
</dbReference>
<evidence type="ECO:0000256" key="9">
    <source>
        <dbReference type="PIRSR" id="PIRSR604808-2"/>
    </source>
</evidence>
<evidence type="ECO:0000256" key="7">
    <source>
        <dbReference type="ARBA" id="ARBA00022842"/>
    </source>
</evidence>
<feature type="site" description="Transition state stabilizer" evidence="10">
    <location>
        <position position="117"/>
    </location>
</feature>
<evidence type="ECO:0000313" key="13">
    <source>
        <dbReference type="Proteomes" id="UP000694559"/>
    </source>
</evidence>
<evidence type="ECO:0000256" key="4">
    <source>
        <dbReference type="ARBA" id="ARBA00022723"/>
    </source>
</evidence>
<feature type="domain" description="Endonuclease/exonuclease/phosphatase" evidence="11">
    <location>
        <begin position="7"/>
        <end position="186"/>
    </location>
</feature>
<protein>
    <recommendedName>
        <fullName evidence="3">exodeoxyribonuclease III</fullName>
        <ecNumber evidence="3">3.1.11.2</ecNumber>
    </recommendedName>
</protein>
<feature type="site" description="Important for catalytic activity" evidence="10">
    <location>
        <position position="181"/>
    </location>
</feature>
<dbReference type="InterPro" id="IPR036691">
    <property type="entry name" value="Endo/exonu/phosph_ase_sf"/>
</dbReference>
<dbReference type="InterPro" id="IPR004808">
    <property type="entry name" value="AP_endonuc_1"/>
</dbReference>
<dbReference type="GO" id="GO:0006284">
    <property type="term" value="P:base-excision repair"/>
    <property type="evidence" value="ECO:0007669"/>
    <property type="project" value="TreeGrafter"/>
</dbReference>
<evidence type="ECO:0000256" key="6">
    <source>
        <dbReference type="ARBA" id="ARBA00022801"/>
    </source>
</evidence>
<dbReference type="GO" id="GO:0046872">
    <property type="term" value="F:metal ion binding"/>
    <property type="evidence" value="ECO:0007669"/>
    <property type="project" value="UniProtKB-KW"/>
</dbReference>
<proteinExistence type="inferred from homology"/>
<dbReference type="PANTHER" id="PTHR22748:SF27">
    <property type="entry name" value="DNA-(APURINIC OR APYRIMIDINIC SITE) ENDONUCLEASE 2"/>
    <property type="match status" value="1"/>
</dbReference>
<keyword evidence="13" id="KW-1185">Reference proteome</keyword>
<keyword evidence="9" id="KW-0464">Manganese</keyword>
<keyword evidence="8" id="KW-0234">DNA repair</keyword>
<comment type="catalytic activity">
    <reaction evidence="1">
        <text>Exonucleolytic cleavage in the 3'- to 5'-direction to yield nucleoside 5'-phosphates.</text>
        <dbReference type="EC" id="3.1.11.2"/>
    </reaction>
</comment>
<sequence>MYKMKLNLDIICLQETHIQKHQSKLLEASKLRDLYVSLAQQKKGGIAIYIRKHLQTKQVYADKEGRILMLEVYINYKKMLLTMIYAPNEKQEKFYTKLYRKLVEREYENICLLGDFNAIANLGKDYNNDNPGEKRKRKTLPKVFYQMAEELGLKDVWRERNPDKKQYTYYSAPHTSWSRLDMLWTNVEIECNIKEIEIETNT</sequence>
<dbReference type="AlphaFoldDB" id="A0A8C6XRB0"/>
<evidence type="ECO:0000256" key="10">
    <source>
        <dbReference type="PIRSR" id="PIRSR604808-3"/>
    </source>
</evidence>
<dbReference type="GO" id="GO:0008311">
    <property type="term" value="F:double-stranded DNA 3'-5' DNA exonuclease activity"/>
    <property type="evidence" value="ECO:0007669"/>
    <property type="project" value="UniProtKB-EC"/>
</dbReference>
<keyword evidence="5" id="KW-0227">DNA damage</keyword>
<evidence type="ECO:0000259" key="11">
    <source>
        <dbReference type="Pfam" id="PF03372"/>
    </source>
</evidence>
<name>A0A8C6XRB0_NAJNA</name>
<dbReference type="GO" id="GO:0005634">
    <property type="term" value="C:nucleus"/>
    <property type="evidence" value="ECO:0007669"/>
    <property type="project" value="TreeGrafter"/>
</dbReference>
<dbReference type="Gene3D" id="3.60.10.10">
    <property type="entry name" value="Endonuclease/exonuclease/phosphatase"/>
    <property type="match status" value="1"/>
</dbReference>
<feature type="binding site" evidence="9">
    <location>
        <position position="117"/>
    </location>
    <ligand>
        <name>Mg(2+)</name>
        <dbReference type="ChEBI" id="CHEBI:18420"/>
        <label>1</label>
    </ligand>
</feature>
<keyword evidence="7 9" id="KW-0460">Magnesium</keyword>
<dbReference type="GeneTree" id="ENSGT00960000189322"/>
<dbReference type="EC" id="3.1.11.2" evidence="3"/>
<dbReference type="OrthoDB" id="9909359at2759"/>
<dbReference type="CDD" id="cd09076">
    <property type="entry name" value="L1-EN"/>
    <property type="match status" value="1"/>
</dbReference>
<feature type="binding site" evidence="9">
    <location>
        <position position="15"/>
    </location>
    <ligand>
        <name>Mg(2+)</name>
        <dbReference type="ChEBI" id="CHEBI:18420"/>
        <label>1</label>
    </ligand>
</feature>
<dbReference type="GO" id="GO:0008081">
    <property type="term" value="F:phosphoric diester hydrolase activity"/>
    <property type="evidence" value="ECO:0007669"/>
    <property type="project" value="TreeGrafter"/>
</dbReference>
<reference evidence="12" key="1">
    <citation type="submission" date="2025-08" db="UniProtKB">
        <authorList>
            <consortium name="Ensembl"/>
        </authorList>
    </citation>
    <scope>IDENTIFICATION</scope>
</reference>
<dbReference type="SUPFAM" id="SSF56219">
    <property type="entry name" value="DNase I-like"/>
    <property type="match status" value="1"/>
</dbReference>
<dbReference type="InterPro" id="IPR005135">
    <property type="entry name" value="Endo/exonuclease/phosphatase"/>
</dbReference>
<feature type="binding site" evidence="9">
    <location>
        <position position="115"/>
    </location>
    <ligand>
        <name>Mg(2+)</name>
        <dbReference type="ChEBI" id="CHEBI:18420"/>
        <label>1</label>
    </ligand>
</feature>
<keyword evidence="6" id="KW-0378">Hydrolase</keyword>
<dbReference type="Ensembl" id="ENSNNAT00000019384.1">
    <property type="protein sequence ID" value="ENSNNAP00000018459.1"/>
    <property type="gene ID" value="ENSNNAG00000012365.1"/>
</dbReference>
<keyword evidence="4 9" id="KW-0479">Metal-binding</keyword>
<comment type="cofactor">
    <cofactor evidence="9">
        <name>Mg(2+)</name>
        <dbReference type="ChEBI" id="CHEBI:18420"/>
    </cofactor>
    <cofactor evidence="9">
        <name>Mn(2+)</name>
        <dbReference type="ChEBI" id="CHEBI:29035"/>
    </cofactor>
    <text evidence="9">Probably binds two magnesium or manganese ions per subunit.</text>
</comment>
<dbReference type="GO" id="GO:0003906">
    <property type="term" value="F:DNA-(apurinic or apyrimidinic site) endonuclease activity"/>
    <property type="evidence" value="ECO:0007669"/>
    <property type="project" value="TreeGrafter"/>
</dbReference>
<evidence type="ECO:0000256" key="8">
    <source>
        <dbReference type="ARBA" id="ARBA00023204"/>
    </source>
</evidence>
<comment type="similarity">
    <text evidence="2">Belongs to the DNA repair enzymes AP/ExoA family.</text>
</comment>
<dbReference type="PANTHER" id="PTHR22748">
    <property type="entry name" value="AP ENDONUCLEASE"/>
    <property type="match status" value="1"/>
</dbReference>
<evidence type="ECO:0000313" key="12">
    <source>
        <dbReference type="Ensembl" id="ENSNNAP00000018459.1"/>
    </source>
</evidence>
<evidence type="ECO:0000256" key="2">
    <source>
        <dbReference type="ARBA" id="ARBA00007092"/>
    </source>
</evidence>
<evidence type="ECO:0000256" key="3">
    <source>
        <dbReference type="ARBA" id="ARBA00012115"/>
    </source>
</evidence>
<evidence type="ECO:0000256" key="1">
    <source>
        <dbReference type="ARBA" id="ARBA00000493"/>
    </source>
</evidence>
<organism evidence="12 13">
    <name type="scientific">Naja naja</name>
    <name type="common">Indian cobra</name>
    <dbReference type="NCBI Taxonomy" id="35670"/>
    <lineage>
        <taxon>Eukaryota</taxon>
        <taxon>Metazoa</taxon>
        <taxon>Chordata</taxon>
        <taxon>Craniata</taxon>
        <taxon>Vertebrata</taxon>
        <taxon>Euteleostomi</taxon>
        <taxon>Lepidosauria</taxon>
        <taxon>Squamata</taxon>
        <taxon>Bifurcata</taxon>
        <taxon>Unidentata</taxon>
        <taxon>Episquamata</taxon>
        <taxon>Toxicofera</taxon>
        <taxon>Serpentes</taxon>
        <taxon>Colubroidea</taxon>
        <taxon>Elapidae</taxon>
        <taxon>Elapinae</taxon>
        <taxon>Naja</taxon>
    </lineage>
</organism>
<evidence type="ECO:0000256" key="5">
    <source>
        <dbReference type="ARBA" id="ARBA00022763"/>
    </source>
</evidence>
<dbReference type="Pfam" id="PF03372">
    <property type="entry name" value="Exo_endo_phos"/>
    <property type="match status" value="1"/>
</dbReference>